<evidence type="ECO:0000313" key="1">
    <source>
        <dbReference type="EMBL" id="KAF5096881.1"/>
    </source>
</evidence>
<comment type="caution">
    <text evidence="1">The sequence shown here is derived from an EMBL/GenBank/DDBJ whole genome shotgun (WGS) entry which is preliminary data.</text>
</comment>
<proteinExistence type="predicted"/>
<accession>A0ACB6V3U3</accession>
<dbReference type="Proteomes" id="UP000744676">
    <property type="component" value="Unassembled WGS sequence"/>
</dbReference>
<reference evidence="1 2" key="1">
    <citation type="journal article" date="2020" name="Front. Microbiol.">
        <title>Phenotypic and Genetic Characterization of the Cheese Ripening Yeast Geotrichum candidum.</title>
        <authorList>
            <person name="Perkins V."/>
            <person name="Vignola S."/>
            <person name="Lessard M.H."/>
            <person name="Plante P.L."/>
            <person name="Corbeil J."/>
            <person name="Dugat-Bony E."/>
            <person name="Frenette M."/>
            <person name="Labrie S."/>
        </authorList>
    </citation>
    <scope>NUCLEOTIDE SEQUENCE [LARGE SCALE GENOMIC DNA]</scope>
    <source>
        <strain evidence="1 2">LMA-1147</strain>
    </source>
</reference>
<keyword evidence="2" id="KW-1185">Reference proteome</keyword>
<gene>
    <name evidence="1" type="ORF">D0Z00_002618</name>
</gene>
<dbReference type="EMBL" id="QVQA01000078">
    <property type="protein sequence ID" value="KAF5096881.1"/>
    <property type="molecule type" value="Genomic_DNA"/>
</dbReference>
<sequence>MPQDLTPENAATAPRALTRKEIKQYIADWVQAARNAIAAGADGVEIHAANGFLLDQFLHANTNSRQDEYGGSIENRSRLVLEVVDAVCAAVGADRVGIRISPWGNFGDVDQEFESPVPQWSYLLAELQRRADAGHELAYVSTVDIRDDDAAAAVGATSGTNETTITSLQREARNRDFARLTWRGVLIRASGYNYERACQETKLDPRLLIAVGRLFIATPDLADRWERKIPLNRYRRESFYTMGAVGYTDYPFADELVARAEKDSKVKTMASL</sequence>
<protein>
    <submittedName>
        <fullName evidence="1">Uncharacterized protein</fullName>
    </submittedName>
</protein>
<evidence type="ECO:0000313" key="2">
    <source>
        <dbReference type="Proteomes" id="UP000744676"/>
    </source>
</evidence>
<organism evidence="1 2">
    <name type="scientific">Geotrichum galactomycetum</name>
    <dbReference type="NCBI Taxonomy" id="27317"/>
    <lineage>
        <taxon>Eukaryota</taxon>
        <taxon>Fungi</taxon>
        <taxon>Dikarya</taxon>
        <taxon>Ascomycota</taxon>
        <taxon>Saccharomycotina</taxon>
        <taxon>Dipodascomycetes</taxon>
        <taxon>Dipodascales</taxon>
        <taxon>Dipodascaceae</taxon>
        <taxon>Geotrichum</taxon>
    </lineage>
</organism>
<name>A0ACB6V3U3_9ASCO</name>